<evidence type="ECO:0000313" key="2">
    <source>
        <dbReference type="EMBL" id="TWU00343.1"/>
    </source>
</evidence>
<sequence length="405" mass="41422" precursor="true">MNHLFGKAAFATLVLLTSGSAEAKWFELVRELPVETPVGPEFGRNVATDGVVVAGAALSSDSAPGSVGGAGYVFDPTSGALLNRLSDSSTSRADAFGLTIAVSGDRALVGAPRGATQFDTAYLFDLTTGALLGKPTGDVRSENSFGSAMAMDNDIALIGSPREFISDTQRGAVYIVNTQDGSRLGKLTSASTPTSWFGSSVDLDGGLALIGSPDFSGVGLASLFDLSLPAKLLDLAPDDTPADNSFGTQVAIDDGVAIVAAPGARSGAAYLFDVSTGEQLTKLTGVGNRIAEHFGASVAIDNGIAVVGAPGVGAIYVFDVKTGTEIDRLTLDPSVLRTNFGDRLAFKDGLLAVSAGPGGGNRTGAVYVYRLVPEPPVVWLAATALAPLASRRRRPAARLLEKVAV</sequence>
<accession>A0A5C6AJY2</accession>
<dbReference type="InterPro" id="IPR015943">
    <property type="entry name" value="WD40/YVTN_repeat-like_dom_sf"/>
</dbReference>
<dbReference type="SUPFAM" id="SSF50969">
    <property type="entry name" value="YVTN repeat-like/Quinoprotein amine dehydrogenase"/>
    <property type="match status" value="1"/>
</dbReference>
<keyword evidence="1" id="KW-0732">Signal</keyword>
<dbReference type="PANTHER" id="PTHR36220">
    <property type="entry name" value="UNNAMED PRODUCT"/>
    <property type="match status" value="1"/>
</dbReference>
<dbReference type="EMBL" id="SJPR01000001">
    <property type="protein sequence ID" value="TWU00343.1"/>
    <property type="molecule type" value="Genomic_DNA"/>
</dbReference>
<dbReference type="Pfam" id="PF14312">
    <property type="entry name" value="FG-GAP_2"/>
    <property type="match status" value="1"/>
</dbReference>
<dbReference type="AlphaFoldDB" id="A0A5C6AJY2"/>
<name>A0A5C6AJY2_9BACT</name>
<protein>
    <submittedName>
        <fullName evidence="2">Uncharacterized protein</fullName>
    </submittedName>
</protein>
<organism evidence="2 3">
    <name type="scientific">Botrimarina colliarenosi</name>
    <dbReference type="NCBI Taxonomy" id="2528001"/>
    <lineage>
        <taxon>Bacteria</taxon>
        <taxon>Pseudomonadati</taxon>
        <taxon>Planctomycetota</taxon>
        <taxon>Planctomycetia</taxon>
        <taxon>Pirellulales</taxon>
        <taxon>Lacipirellulaceae</taxon>
        <taxon>Botrimarina</taxon>
    </lineage>
</organism>
<evidence type="ECO:0000256" key="1">
    <source>
        <dbReference type="SAM" id="SignalP"/>
    </source>
</evidence>
<feature type="signal peptide" evidence="1">
    <location>
        <begin position="1"/>
        <end position="23"/>
    </location>
</feature>
<dbReference type="InterPro" id="IPR013517">
    <property type="entry name" value="FG-GAP"/>
</dbReference>
<dbReference type="Proteomes" id="UP000317421">
    <property type="component" value="Unassembled WGS sequence"/>
</dbReference>
<evidence type="ECO:0000313" key="3">
    <source>
        <dbReference type="Proteomes" id="UP000317421"/>
    </source>
</evidence>
<dbReference type="Gene3D" id="2.130.10.10">
    <property type="entry name" value="YVTN repeat-like/Quinoprotein amine dehydrogenase"/>
    <property type="match status" value="2"/>
</dbReference>
<comment type="caution">
    <text evidence="2">The sequence shown here is derived from an EMBL/GenBank/DDBJ whole genome shotgun (WGS) entry which is preliminary data.</text>
</comment>
<feature type="chain" id="PRO_5023011464" evidence="1">
    <location>
        <begin position="24"/>
        <end position="405"/>
    </location>
</feature>
<keyword evidence="3" id="KW-1185">Reference proteome</keyword>
<proteinExistence type="predicted"/>
<gene>
    <name evidence="2" type="ORF">Pla108_12920</name>
</gene>
<reference evidence="2 3" key="1">
    <citation type="submission" date="2019-02" db="EMBL/GenBank/DDBJ databases">
        <title>Deep-cultivation of Planctomycetes and their phenomic and genomic characterization uncovers novel biology.</title>
        <authorList>
            <person name="Wiegand S."/>
            <person name="Jogler M."/>
            <person name="Boedeker C."/>
            <person name="Pinto D."/>
            <person name="Vollmers J."/>
            <person name="Rivas-Marin E."/>
            <person name="Kohn T."/>
            <person name="Peeters S.H."/>
            <person name="Heuer A."/>
            <person name="Rast P."/>
            <person name="Oberbeckmann S."/>
            <person name="Bunk B."/>
            <person name="Jeske O."/>
            <person name="Meyerdierks A."/>
            <person name="Storesund J.E."/>
            <person name="Kallscheuer N."/>
            <person name="Luecker S."/>
            <person name="Lage O.M."/>
            <person name="Pohl T."/>
            <person name="Merkel B.J."/>
            <person name="Hornburger P."/>
            <person name="Mueller R.-W."/>
            <person name="Bruemmer F."/>
            <person name="Labrenz M."/>
            <person name="Spormann A.M."/>
            <person name="Op Den Camp H."/>
            <person name="Overmann J."/>
            <person name="Amann R."/>
            <person name="Jetten M.S.M."/>
            <person name="Mascher T."/>
            <person name="Medema M.H."/>
            <person name="Devos D.P."/>
            <person name="Kaster A.-K."/>
            <person name="Ovreas L."/>
            <person name="Rohde M."/>
            <person name="Galperin M.Y."/>
            <person name="Jogler C."/>
        </authorList>
    </citation>
    <scope>NUCLEOTIDE SEQUENCE [LARGE SCALE GENOMIC DNA]</scope>
    <source>
        <strain evidence="2 3">Pla108</strain>
    </source>
</reference>
<dbReference type="PANTHER" id="PTHR36220:SF1">
    <property type="entry name" value="GAMMA TUBULIN COMPLEX COMPONENT C-TERMINAL DOMAIN-CONTAINING PROTEIN"/>
    <property type="match status" value="1"/>
</dbReference>
<dbReference type="InterPro" id="IPR011044">
    <property type="entry name" value="Quino_amine_DH_bsu"/>
</dbReference>
<dbReference type="RefSeq" id="WP_197526290.1">
    <property type="nucleotide sequence ID" value="NZ_SJPR01000001.1"/>
</dbReference>